<dbReference type="Pfam" id="PF00144">
    <property type="entry name" value="Beta-lactamase"/>
    <property type="match status" value="1"/>
</dbReference>
<dbReference type="eggNOG" id="ENOG502SKZU">
    <property type="taxonomic scope" value="Eukaryota"/>
</dbReference>
<dbReference type="InterPro" id="IPR001466">
    <property type="entry name" value="Beta-lactam-related"/>
</dbReference>
<gene>
    <name evidence="3" type="ORF">TSTA_044970</name>
</gene>
<proteinExistence type="predicted"/>
<dbReference type="EMBL" id="EQ962657">
    <property type="protein sequence ID" value="EED15033.1"/>
    <property type="molecule type" value="Genomic_DNA"/>
</dbReference>
<keyword evidence="4" id="KW-1185">Reference proteome</keyword>
<feature type="domain" description="Beta-lactamase-related" evidence="1">
    <location>
        <begin position="120"/>
        <end position="308"/>
    </location>
</feature>
<evidence type="ECO:0000313" key="3">
    <source>
        <dbReference type="EMBL" id="EED15033.1"/>
    </source>
</evidence>
<reference evidence="4" key="1">
    <citation type="journal article" date="2015" name="Genome Announc.">
        <title>Genome sequence of the AIDS-associated pathogen Penicillium marneffei (ATCC18224) and its near taxonomic relative Talaromyces stipitatus (ATCC10500).</title>
        <authorList>
            <person name="Nierman W.C."/>
            <person name="Fedorova-Abrams N.D."/>
            <person name="Andrianopoulos A."/>
        </authorList>
    </citation>
    <scope>NUCLEOTIDE SEQUENCE [LARGE SCALE GENOMIC DNA]</scope>
    <source>
        <strain evidence="4">ATCC 10500 / CBS 375.48 / QM 6759 / NRRL 1006</strain>
    </source>
</reference>
<evidence type="ECO:0000259" key="2">
    <source>
        <dbReference type="Pfam" id="PF26335"/>
    </source>
</evidence>
<dbReference type="InterPro" id="IPR051478">
    <property type="entry name" value="Beta-lactamase-like_AB/R"/>
</dbReference>
<name>B8MLB8_TALSN</name>
<protein>
    <submittedName>
        <fullName evidence="3">Alkaline D-peptidase, putative</fullName>
    </submittedName>
</protein>
<dbReference type="OMA" id="KMGEQWE"/>
<feature type="domain" description="Beta-lactamase-like ARB-00930-like C-terminal" evidence="2">
    <location>
        <begin position="435"/>
        <end position="580"/>
    </location>
</feature>
<sequence length="581" mass="63233">MTTTTQFHVQHSVWQCTWLGAEHISDLRILISLRISYSAYPPFKLENNSTALQSALTKLRSQLDQLIQTGNGQYGPVTPNTTSFSIALFSTNPGTAADEPFFFDYHYTAPSLKDSTTTGVRSVDADSIYRIGGLTEVFTIWCLLIEAGDEVWNNPVTKYAPELEGAARARGSGDIDGVDWESITVGQLASHMSGISRDYGLGDLSQQIQNAVAYGFPGLPTDTIPACYLQNQCNRTGQTPKSQHANSRLTCSSVVMPGTTPVYSNDAFQILGYVVENITGESFENVLSSRILAPLGMNQTTLYTPKSPTLGVIPVNEATTQYQCSHLPAVFPSPEKQSYHPPSYPPSQTNRWLKPVTHTSNPKGSIGLPWIIYSAGDYPNTSMIDIYTAYDNLVPDYGFGFAILAADTESNPDLNAHADYAGNLTIDLIEIAMLNANATFTGSYTASSSELSGLNSSISISVDSLPGLIVDSFISNGTDFRKQLAMLYNAADYEALSVRLYPTHLSSTTTQPGGSRQVFRAVYQDKKEFADAGTPTCVSWRDVDKFRYGGAAVDLFVFDLDAEGKIVGVEIPALRVKLEKD</sequence>
<dbReference type="InterPro" id="IPR058664">
    <property type="entry name" value="ARB_00930-like_C"/>
</dbReference>
<evidence type="ECO:0000313" key="4">
    <source>
        <dbReference type="Proteomes" id="UP000001745"/>
    </source>
</evidence>
<dbReference type="PANTHER" id="PTHR22935">
    <property type="entry name" value="PENICILLIN-BINDING PROTEIN"/>
    <property type="match status" value="1"/>
</dbReference>
<dbReference type="RefSeq" id="XP_002484986.1">
    <property type="nucleotide sequence ID" value="XM_002484941.1"/>
</dbReference>
<accession>B8MLB8</accession>
<dbReference type="Pfam" id="PF26335">
    <property type="entry name" value="ARB_00930_C"/>
    <property type="match status" value="1"/>
</dbReference>
<dbReference type="Proteomes" id="UP000001745">
    <property type="component" value="Unassembled WGS sequence"/>
</dbReference>
<dbReference type="HOGENOM" id="CLU_019706_0_0_1"/>
<dbReference type="AlphaFoldDB" id="B8MLB8"/>
<dbReference type="STRING" id="441959.B8MLB8"/>
<dbReference type="GeneID" id="8104173"/>
<dbReference type="PANTHER" id="PTHR22935:SF97">
    <property type="entry name" value="BETA-LACTAMASE-RELATED DOMAIN-CONTAINING PROTEIN"/>
    <property type="match status" value="1"/>
</dbReference>
<dbReference type="InterPro" id="IPR012338">
    <property type="entry name" value="Beta-lactam/transpept-like"/>
</dbReference>
<dbReference type="Gene3D" id="3.40.710.10">
    <property type="entry name" value="DD-peptidase/beta-lactamase superfamily"/>
    <property type="match status" value="1"/>
</dbReference>
<dbReference type="InParanoid" id="B8MLB8"/>
<dbReference type="SUPFAM" id="SSF56601">
    <property type="entry name" value="beta-lactamase/transpeptidase-like"/>
    <property type="match status" value="1"/>
</dbReference>
<dbReference type="OrthoDB" id="10250282at2759"/>
<evidence type="ECO:0000259" key="1">
    <source>
        <dbReference type="Pfam" id="PF00144"/>
    </source>
</evidence>
<dbReference type="PhylomeDB" id="B8MLB8"/>
<dbReference type="VEuPathDB" id="FungiDB:TSTA_044970"/>
<organism evidence="3 4">
    <name type="scientific">Talaromyces stipitatus (strain ATCC 10500 / CBS 375.48 / QM 6759 / NRRL 1006)</name>
    <name type="common">Penicillium stipitatum</name>
    <dbReference type="NCBI Taxonomy" id="441959"/>
    <lineage>
        <taxon>Eukaryota</taxon>
        <taxon>Fungi</taxon>
        <taxon>Dikarya</taxon>
        <taxon>Ascomycota</taxon>
        <taxon>Pezizomycotina</taxon>
        <taxon>Eurotiomycetes</taxon>
        <taxon>Eurotiomycetidae</taxon>
        <taxon>Eurotiales</taxon>
        <taxon>Trichocomaceae</taxon>
        <taxon>Talaromyces</taxon>
        <taxon>Talaromyces sect. Talaromyces</taxon>
    </lineage>
</organism>